<dbReference type="AlphaFoldDB" id="A0A2M9FY74"/>
<name>A0A2M9FY74_9PROT</name>
<feature type="signal peptide" evidence="1">
    <location>
        <begin position="1"/>
        <end position="24"/>
    </location>
</feature>
<feature type="chain" id="PRO_5014670434" evidence="1">
    <location>
        <begin position="25"/>
        <end position="128"/>
    </location>
</feature>
<sequence>MRKIALILVTVALISPFGATRSMAGEADVVTVEVAASPADPGMFRFSVTVRHGDTGWEHYADGWEVVATEGRVLGRRELLHPHVGEQPFTRGADIRIPPEIGQVTVRAHDNVHGLGGRVVSVAVPHGG</sequence>
<evidence type="ECO:0000256" key="1">
    <source>
        <dbReference type="SAM" id="SignalP"/>
    </source>
</evidence>
<dbReference type="RefSeq" id="WP_109795771.1">
    <property type="nucleotide sequence ID" value="NZ_PHIG01000044.1"/>
</dbReference>
<gene>
    <name evidence="2" type="ORF">CVT23_17080</name>
</gene>
<keyword evidence="3" id="KW-1185">Reference proteome</keyword>
<protein>
    <submittedName>
        <fullName evidence="2">Uncharacterized protein</fullName>
    </submittedName>
</protein>
<accession>A0A2M9FY74</accession>
<organism evidence="2 3">
    <name type="scientific">Minwuia thermotolerans</name>
    <dbReference type="NCBI Taxonomy" id="2056226"/>
    <lineage>
        <taxon>Bacteria</taxon>
        <taxon>Pseudomonadati</taxon>
        <taxon>Pseudomonadota</taxon>
        <taxon>Alphaproteobacteria</taxon>
        <taxon>Minwuiales</taxon>
        <taxon>Minwuiaceae</taxon>
        <taxon>Minwuia</taxon>
    </lineage>
</organism>
<reference evidence="2 3" key="1">
    <citation type="submission" date="2017-11" db="EMBL/GenBank/DDBJ databases">
        <title>Draft genome sequence of Rhizobiales bacterium SY3-13.</title>
        <authorList>
            <person name="Sun C."/>
        </authorList>
    </citation>
    <scope>NUCLEOTIDE SEQUENCE [LARGE SCALE GENOMIC DNA]</scope>
    <source>
        <strain evidence="2 3">SY3-13</strain>
    </source>
</reference>
<keyword evidence="1" id="KW-0732">Signal</keyword>
<evidence type="ECO:0000313" key="3">
    <source>
        <dbReference type="Proteomes" id="UP000229498"/>
    </source>
</evidence>
<dbReference type="Proteomes" id="UP000229498">
    <property type="component" value="Unassembled WGS sequence"/>
</dbReference>
<comment type="caution">
    <text evidence="2">The sequence shown here is derived from an EMBL/GenBank/DDBJ whole genome shotgun (WGS) entry which is preliminary data.</text>
</comment>
<evidence type="ECO:0000313" key="2">
    <source>
        <dbReference type="EMBL" id="PJK28415.1"/>
    </source>
</evidence>
<proteinExistence type="predicted"/>
<dbReference type="OrthoDB" id="573055at2"/>
<dbReference type="EMBL" id="PHIG01000044">
    <property type="protein sequence ID" value="PJK28415.1"/>
    <property type="molecule type" value="Genomic_DNA"/>
</dbReference>